<feature type="compositionally biased region" description="Polar residues" evidence="1">
    <location>
        <begin position="104"/>
        <end position="114"/>
    </location>
</feature>
<dbReference type="Proteomes" id="UP000237105">
    <property type="component" value="Unassembled WGS sequence"/>
</dbReference>
<accession>A0A2P5BZW2</accession>
<organism evidence="2 3">
    <name type="scientific">Parasponia andersonii</name>
    <name type="common">Sponia andersonii</name>
    <dbReference type="NCBI Taxonomy" id="3476"/>
    <lineage>
        <taxon>Eukaryota</taxon>
        <taxon>Viridiplantae</taxon>
        <taxon>Streptophyta</taxon>
        <taxon>Embryophyta</taxon>
        <taxon>Tracheophyta</taxon>
        <taxon>Spermatophyta</taxon>
        <taxon>Magnoliopsida</taxon>
        <taxon>eudicotyledons</taxon>
        <taxon>Gunneridae</taxon>
        <taxon>Pentapetalae</taxon>
        <taxon>rosids</taxon>
        <taxon>fabids</taxon>
        <taxon>Rosales</taxon>
        <taxon>Cannabaceae</taxon>
        <taxon>Parasponia</taxon>
    </lineage>
</organism>
<comment type="caution">
    <text evidence="2">The sequence shown here is derived from an EMBL/GenBank/DDBJ whole genome shotgun (WGS) entry which is preliminary data.</text>
</comment>
<sequence length="277" mass="30662">MHLQRHIAWRESPIVCLITATPKRCDALAAAGGLSWSRLHSAASDGFPSKQRIGELGEKERIAASPDASYPGRWNPPGRKDEGTSPQGPQPIATSLLRGGRAASSVNPALNPQRGTIPDFDLKPLFRNATGRVKKGSRRVFSEKGEDEEDRTVRILKFKQATRVARDTKSVIGLPKARVGPITDLGHVRPSPTLTLTAGGSEPLRVLHLNTMESNSRFQTQTEHLMQSWVGMHKGQAVLTERRFTQILPMTDSSRRRRWKSGYGDIEEITEISARDF</sequence>
<keyword evidence="3" id="KW-1185">Reference proteome</keyword>
<evidence type="ECO:0000313" key="3">
    <source>
        <dbReference type="Proteomes" id="UP000237105"/>
    </source>
</evidence>
<proteinExistence type="predicted"/>
<evidence type="ECO:0000256" key="1">
    <source>
        <dbReference type="SAM" id="MobiDB-lite"/>
    </source>
</evidence>
<evidence type="ECO:0000313" key="2">
    <source>
        <dbReference type="EMBL" id="PON54352.1"/>
    </source>
</evidence>
<feature type="region of interest" description="Disordered" evidence="1">
    <location>
        <begin position="47"/>
        <end position="115"/>
    </location>
</feature>
<name>A0A2P5BZW2_PARAD</name>
<gene>
    <name evidence="2" type="ORF">PanWU01x14_195810</name>
</gene>
<feature type="compositionally biased region" description="Basic and acidic residues" evidence="1">
    <location>
        <begin position="52"/>
        <end position="62"/>
    </location>
</feature>
<protein>
    <submittedName>
        <fullName evidence="2">Uncharacterized protein</fullName>
    </submittedName>
</protein>
<dbReference type="AlphaFoldDB" id="A0A2P5BZW2"/>
<dbReference type="EMBL" id="JXTB01000196">
    <property type="protein sequence ID" value="PON54352.1"/>
    <property type="molecule type" value="Genomic_DNA"/>
</dbReference>
<reference evidence="3" key="1">
    <citation type="submission" date="2016-06" db="EMBL/GenBank/DDBJ databases">
        <title>Parallel loss of symbiosis genes in relatives of nitrogen-fixing non-legume Parasponia.</title>
        <authorList>
            <person name="Van Velzen R."/>
            <person name="Holmer R."/>
            <person name="Bu F."/>
            <person name="Rutten L."/>
            <person name="Van Zeijl A."/>
            <person name="Liu W."/>
            <person name="Santuari L."/>
            <person name="Cao Q."/>
            <person name="Sharma T."/>
            <person name="Shen D."/>
            <person name="Roswanjaya Y."/>
            <person name="Wardhani T."/>
            <person name="Kalhor M.S."/>
            <person name="Jansen J."/>
            <person name="Van den Hoogen J."/>
            <person name="Gungor B."/>
            <person name="Hartog M."/>
            <person name="Hontelez J."/>
            <person name="Verver J."/>
            <person name="Yang W.-C."/>
            <person name="Schijlen E."/>
            <person name="Repin R."/>
            <person name="Schilthuizen M."/>
            <person name="Schranz E."/>
            <person name="Heidstra R."/>
            <person name="Miyata K."/>
            <person name="Fedorova E."/>
            <person name="Kohlen W."/>
            <person name="Bisseling T."/>
            <person name="Smit S."/>
            <person name="Geurts R."/>
        </authorList>
    </citation>
    <scope>NUCLEOTIDE SEQUENCE [LARGE SCALE GENOMIC DNA]</scope>
    <source>
        <strain evidence="3">cv. WU1-14</strain>
    </source>
</reference>